<dbReference type="Pfam" id="PF00005">
    <property type="entry name" value="ABC_tran"/>
    <property type="match status" value="1"/>
</dbReference>
<evidence type="ECO:0000256" key="1">
    <source>
        <dbReference type="ARBA" id="ARBA00004429"/>
    </source>
</evidence>
<feature type="transmembrane region" description="Helical" evidence="8">
    <location>
        <begin position="20"/>
        <end position="45"/>
    </location>
</feature>
<dbReference type="SUPFAM" id="SSF52540">
    <property type="entry name" value="P-loop containing nucleoside triphosphate hydrolases"/>
    <property type="match status" value="1"/>
</dbReference>
<dbReference type="NCBIfam" id="NF011651">
    <property type="entry name" value="PRK15069.1"/>
    <property type="match status" value="1"/>
</dbReference>
<dbReference type="EMBL" id="ANFO01000015">
    <property type="protein sequence ID" value="KGQ13893.1"/>
    <property type="molecule type" value="Genomic_DNA"/>
</dbReference>
<evidence type="ECO:0000256" key="4">
    <source>
        <dbReference type="ARBA" id="ARBA00022519"/>
    </source>
</evidence>
<dbReference type="HOGENOM" id="CLU_023087_2_1_1"/>
<protein>
    <submittedName>
        <fullName evidence="11">Histidine transport system permease protein hisM</fullName>
    </submittedName>
</protein>
<evidence type="ECO:0000256" key="3">
    <source>
        <dbReference type="ARBA" id="ARBA00022475"/>
    </source>
</evidence>
<comment type="caution">
    <text evidence="11">The sequence shown here is derived from an EMBL/GenBank/DDBJ whole genome shotgun (WGS) entry which is preliminary data.</text>
</comment>
<evidence type="ECO:0000259" key="10">
    <source>
        <dbReference type="PROSITE" id="PS50928"/>
    </source>
</evidence>
<comment type="subcellular location">
    <subcellularLocation>
        <location evidence="1">Cell inner membrane</location>
        <topology evidence="1">Multi-pass membrane protein</topology>
    </subcellularLocation>
</comment>
<keyword evidence="4" id="KW-0997">Cell inner membrane</keyword>
<feature type="transmembrane region" description="Helical" evidence="8">
    <location>
        <begin position="57"/>
        <end position="79"/>
    </location>
</feature>
<dbReference type="Gene3D" id="1.10.3720.10">
    <property type="entry name" value="MetI-like"/>
    <property type="match status" value="1"/>
</dbReference>
<dbReference type="InterPro" id="IPR017871">
    <property type="entry name" value="ABC_transporter-like_CS"/>
</dbReference>
<evidence type="ECO:0000256" key="7">
    <source>
        <dbReference type="ARBA" id="ARBA00023136"/>
    </source>
</evidence>
<dbReference type="Proteomes" id="UP000030106">
    <property type="component" value="Unassembled WGS sequence"/>
</dbReference>
<sequence length="408" mass="45695">MIDIIHDYWQSLLWTDGYRYTGVAITLWLLITSVVMGGILALFLAIGRVSSNKFISFPIWLFTYVFRGTPLYVQLLVFYSGMYTLEIVKGTELLNAFFRSGLNCTVLALTLNTCAYTTEIFAGAIRSVPHGDIEAARAYGFSKVKMYRCIILPSALRIALPAYSNEVILMLHSTALAFTATVPDLLKIARDINSATYQPFTAFGIAAVLEGTIVVSNQNINLVRDKDGQLKVADKNQLRLLRTRLTMVFQHFNLWSHMTVLENVMEAPIQVLGLSKQESKERAIKYLAKVGIDERQYVKYPVHLSGGQQQRVSIARALAMEPEVLLFDEPTSALDPELVGEVLRIMQKLAEEGKTMVVVTHEMDFARHVSSHVIFLHQGRIEEEGPPAELFGSPKSARLQQFLSGSLK</sequence>
<keyword evidence="2" id="KW-0813">Transport</keyword>
<evidence type="ECO:0000256" key="8">
    <source>
        <dbReference type="SAM" id="Phobius"/>
    </source>
</evidence>
<dbReference type="Gene3D" id="3.40.50.300">
    <property type="entry name" value="P-loop containing nucleotide triphosphate hydrolases"/>
    <property type="match status" value="1"/>
</dbReference>
<keyword evidence="3" id="KW-1003">Cell membrane</keyword>
<dbReference type="InterPro" id="IPR000515">
    <property type="entry name" value="MetI-like"/>
</dbReference>
<feature type="domain" description="ABC transporter" evidence="9">
    <location>
        <begin position="171"/>
        <end position="403"/>
    </location>
</feature>
<dbReference type="InterPro" id="IPR027417">
    <property type="entry name" value="P-loop_NTPase"/>
</dbReference>
<dbReference type="PROSITE" id="PS50893">
    <property type="entry name" value="ABC_TRANSPORTER_2"/>
    <property type="match status" value="1"/>
</dbReference>
<dbReference type="STRING" id="1245745.A0A0A2W1W8"/>
<reference evidence="11 12" key="1">
    <citation type="submission" date="2012-10" db="EMBL/GenBank/DDBJ databases">
        <title>Genome sequencing and analysis of entomopathogenic fungi Beauveria bassiana D1-5.</title>
        <authorList>
            <person name="Li Q."/>
            <person name="Wang L."/>
            <person name="Zhang Z."/>
            <person name="Wang Q."/>
            <person name="Ren J."/>
            <person name="Wang M."/>
            <person name="Xu W."/>
            <person name="Wang J."/>
            <person name="Lu Y."/>
            <person name="Du Q."/>
            <person name="Sun Z."/>
        </authorList>
    </citation>
    <scope>NUCLEOTIDE SEQUENCE [LARGE SCALE GENOMIC DNA]</scope>
    <source>
        <strain evidence="11 12">D1-5</strain>
    </source>
</reference>
<dbReference type="SUPFAM" id="SSF161098">
    <property type="entry name" value="MetI-like"/>
    <property type="match status" value="1"/>
</dbReference>
<evidence type="ECO:0000256" key="2">
    <source>
        <dbReference type="ARBA" id="ARBA00022448"/>
    </source>
</evidence>
<dbReference type="Pfam" id="PF00528">
    <property type="entry name" value="BPD_transp_1"/>
    <property type="match status" value="1"/>
</dbReference>
<evidence type="ECO:0000259" key="9">
    <source>
        <dbReference type="PROSITE" id="PS50893"/>
    </source>
</evidence>
<dbReference type="GO" id="GO:0016887">
    <property type="term" value="F:ATP hydrolysis activity"/>
    <property type="evidence" value="ECO:0007669"/>
    <property type="project" value="InterPro"/>
</dbReference>
<accession>A0A0A2W1W8</accession>
<keyword evidence="6 8" id="KW-1133">Transmembrane helix</keyword>
<dbReference type="FunFam" id="1.10.3720.10:FF:000012">
    <property type="entry name" value="Histidine ABC transporter permease HisM"/>
    <property type="match status" value="1"/>
</dbReference>
<dbReference type="InterPro" id="IPR010065">
    <property type="entry name" value="AA_ABC_transptr_permease_3TM"/>
</dbReference>
<evidence type="ECO:0000256" key="6">
    <source>
        <dbReference type="ARBA" id="ARBA00022989"/>
    </source>
</evidence>
<proteinExistence type="predicted"/>
<feature type="domain" description="ABC transmembrane type-1" evidence="10">
    <location>
        <begin position="23"/>
        <end position="224"/>
    </location>
</feature>
<evidence type="ECO:0000256" key="5">
    <source>
        <dbReference type="ARBA" id="ARBA00022692"/>
    </source>
</evidence>
<keyword evidence="7 8" id="KW-0472">Membrane</keyword>
<dbReference type="PANTHER" id="PTHR43166:SF15">
    <property type="entry name" value="HISTIDINE TRANSPORT ATP-BINDING PROTEIN HISP"/>
    <property type="match status" value="1"/>
</dbReference>
<dbReference type="InterPro" id="IPR050086">
    <property type="entry name" value="MetN_ABC_transporter-like"/>
</dbReference>
<dbReference type="InterPro" id="IPR035906">
    <property type="entry name" value="MetI-like_sf"/>
</dbReference>
<evidence type="ECO:0000313" key="12">
    <source>
        <dbReference type="Proteomes" id="UP000030106"/>
    </source>
</evidence>
<dbReference type="NCBIfam" id="TIGR01726">
    <property type="entry name" value="HEQRo_perm_3TM"/>
    <property type="match status" value="1"/>
</dbReference>
<keyword evidence="5 8" id="KW-0812">Transmembrane</keyword>
<dbReference type="InterPro" id="IPR003439">
    <property type="entry name" value="ABC_transporter-like_ATP-bd"/>
</dbReference>
<dbReference type="PANTHER" id="PTHR43166">
    <property type="entry name" value="AMINO ACID IMPORT ATP-BINDING PROTEIN"/>
    <property type="match status" value="1"/>
</dbReference>
<dbReference type="PROSITE" id="PS00211">
    <property type="entry name" value="ABC_TRANSPORTER_1"/>
    <property type="match status" value="1"/>
</dbReference>
<evidence type="ECO:0000313" key="11">
    <source>
        <dbReference type="EMBL" id="KGQ13893.1"/>
    </source>
</evidence>
<name>A0A0A2W1W8_BEABA</name>
<dbReference type="GO" id="GO:0005524">
    <property type="term" value="F:ATP binding"/>
    <property type="evidence" value="ECO:0007669"/>
    <property type="project" value="InterPro"/>
</dbReference>
<organism evidence="11 12">
    <name type="scientific">Beauveria bassiana D1-5</name>
    <dbReference type="NCBI Taxonomy" id="1245745"/>
    <lineage>
        <taxon>Eukaryota</taxon>
        <taxon>Fungi</taxon>
        <taxon>Dikarya</taxon>
        <taxon>Ascomycota</taxon>
        <taxon>Pezizomycotina</taxon>
        <taxon>Sordariomycetes</taxon>
        <taxon>Hypocreomycetidae</taxon>
        <taxon>Hypocreales</taxon>
        <taxon>Cordycipitaceae</taxon>
        <taxon>Beauveria</taxon>
    </lineage>
</organism>
<dbReference type="CDD" id="cd06261">
    <property type="entry name" value="TM_PBP2"/>
    <property type="match status" value="1"/>
</dbReference>
<dbReference type="AlphaFoldDB" id="A0A0A2W1W8"/>
<dbReference type="PROSITE" id="PS50928">
    <property type="entry name" value="ABC_TM1"/>
    <property type="match status" value="1"/>
</dbReference>
<dbReference type="GO" id="GO:0022857">
    <property type="term" value="F:transmembrane transporter activity"/>
    <property type="evidence" value="ECO:0007669"/>
    <property type="project" value="InterPro"/>
</dbReference>
<gene>
    <name evidence="11" type="ORF">BBAD15_g175</name>
</gene>
<dbReference type="GO" id="GO:0043190">
    <property type="term" value="C:ATP-binding cassette (ABC) transporter complex"/>
    <property type="evidence" value="ECO:0007669"/>
    <property type="project" value="InterPro"/>
</dbReference>